<evidence type="ECO:0000313" key="1">
    <source>
        <dbReference type="EMBL" id="ABG59938.1"/>
    </source>
</evidence>
<dbReference type="EMBL" id="CP000383">
    <property type="protein sequence ID" value="ABG59938.1"/>
    <property type="molecule type" value="Genomic_DNA"/>
</dbReference>
<reference evidence="1 2" key="1">
    <citation type="journal article" date="2007" name="Appl. Environ. Microbiol.">
        <title>Genome sequence of the cellulolytic gliding bacterium Cytophaga hutchinsonii.</title>
        <authorList>
            <person name="Xie G."/>
            <person name="Bruce D.C."/>
            <person name="Challacombe J.F."/>
            <person name="Chertkov O."/>
            <person name="Detter J.C."/>
            <person name="Gilna P."/>
            <person name="Han C.S."/>
            <person name="Lucas S."/>
            <person name="Misra M."/>
            <person name="Myers G.L."/>
            <person name="Richardson P."/>
            <person name="Tapia R."/>
            <person name="Thayer N."/>
            <person name="Thompson L.S."/>
            <person name="Brettin T.S."/>
            <person name="Henrissat B."/>
            <person name="Wilson D.B."/>
            <person name="McBride M.J."/>
        </authorList>
    </citation>
    <scope>NUCLEOTIDE SEQUENCE [LARGE SCALE GENOMIC DNA]</scope>
    <source>
        <strain evidence="2">ATCC 33406 / DSM 1761 / CIP 103989 / NBRC 15051 / NCIMB 9469 / D465</strain>
    </source>
</reference>
<organism evidence="1 2">
    <name type="scientific">Cytophaga hutchinsonii (strain ATCC 33406 / DSM 1761 / CIP 103989 / NBRC 15051 / NCIMB 9469 / D465)</name>
    <dbReference type="NCBI Taxonomy" id="269798"/>
    <lineage>
        <taxon>Bacteria</taxon>
        <taxon>Pseudomonadati</taxon>
        <taxon>Bacteroidota</taxon>
        <taxon>Cytophagia</taxon>
        <taxon>Cytophagales</taxon>
        <taxon>Cytophagaceae</taxon>
        <taxon>Cytophaga</taxon>
    </lineage>
</organism>
<protein>
    <submittedName>
        <fullName evidence="1">Uncharacterized protein</fullName>
    </submittedName>
</protein>
<dbReference type="AlphaFoldDB" id="A0A6N4SUN0"/>
<dbReference type="Proteomes" id="UP000001822">
    <property type="component" value="Chromosome"/>
</dbReference>
<name>A0A6N4SUN0_CYTH3</name>
<dbReference type="KEGG" id="chu:CHU_2686"/>
<sequence>MFDSTRLCDVIINTGVLQRRKRVYLFANVIKNQMNASVLSKKVVRAVTICKPFLEACLFIGRSNDIIQAQVKFNAEHPVYAGCSALKPIFNLKIHR</sequence>
<keyword evidence="2" id="KW-1185">Reference proteome</keyword>
<proteinExistence type="predicted"/>
<accession>A0A6N4SUN0</accession>
<evidence type="ECO:0000313" key="2">
    <source>
        <dbReference type="Proteomes" id="UP000001822"/>
    </source>
</evidence>
<gene>
    <name evidence="1" type="ordered locus">CHU_2686</name>
</gene>